<dbReference type="OrthoDB" id="6334764at2759"/>
<sequence length="180" mass="20637">MNFIKGAKSKKCLQVVIIFGSTPNYPKEVYTLNLPAIVMGHDEKNHVSDINKHLQKILRNIFLSQSWMDSIDGSLNCTNTYIYLKRSVVNESCLNEGFQSCQPLSYVASTKKSVFCFNCEFTERTNCCYNECGDTATIEKDLPPNFMEKNICWCRSNTYIKGFKDTFVNKLLELSIFKSD</sequence>
<gene>
    <name evidence="1" type="ORF">GWI33_006831</name>
</gene>
<proteinExistence type="predicted"/>
<keyword evidence="2" id="KW-1185">Reference proteome</keyword>
<reference evidence="1" key="1">
    <citation type="submission" date="2020-08" db="EMBL/GenBank/DDBJ databases">
        <title>Genome sequencing and assembly of the red palm weevil Rhynchophorus ferrugineus.</title>
        <authorList>
            <person name="Dias G.B."/>
            <person name="Bergman C.M."/>
            <person name="Manee M."/>
        </authorList>
    </citation>
    <scope>NUCLEOTIDE SEQUENCE</scope>
    <source>
        <strain evidence="1">AA-2017</strain>
        <tissue evidence="1">Whole larva</tissue>
    </source>
</reference>
<dbReference type="Gene3D" id="3.30.900.20">
    <property type="match status" value="1"/>
</dbReference>
<evidence type="ECO:0000313" key="1">
    <source>
        <dbReference type="EMBL" id="KAF7279666.1"/>
    </source>
</evidence>
<dbReference type="Proteomes" id="UP000625711">
    <property type="component" value="Unassembled WGS sequence"/>
</dbReference>
<dbReference type="InterPro" id="IPR053729">
    <property type="entry name" value="MAD2L1BP_domain_sf"/>
</dbReference>
<name>A0A834II81_RHYFE</name>
<accession>A0A834II81</accession>
<comment type="caution">
    <text evidence="1">The sequence shown here is derived from an EMBL/GenBank/DDBJ whole genome shotgun (WGS) entry which is preliminary data.</text>
</comment>
<evidence type="ECO:0000313" key="2">
    <source>
        <dbReference type="Proteomes" id="UP000625711"/>
    </source>
</evidence>
<dbReference type="AlphaFoldDB" id="A0A834II81"/>
<protein>
    <submittedName>
        <fullName evidence="1">Uncharacterized protein</fullName>
    </submittedName>
</protein>
<organism evidence="1 2">
    <name type="scientific">Rhynchophorus ferrugineus</name>
    <name type="common">Red palm weevil</name>
    <name type="synonym">Curculio ferrugineus</name>
    <dbReference type="NCBI Taxonomy" id="354439"/>
    <lineage>
        <taxon>Eukaryota</taxon>
        <taxon>Metazoa</taxon>
        <taxon>Ecdysozoa</taxon>
        <taxon>Arthropoda</taxon>
        <taxon>Hexapoda</taxon>
        <taxon>Insecta</taxon>
        <taxon>Pterygota</taxon>
        <taxon>Neoptera</taxon>
        <taxon>Endopterygota</taxon>
        <taxon>Coleoptera</taxon>
        <taxon>Polyphaga</taxon>
        <taxon>Cucujiformia</taxon>
        <taxon>Curculionidae</taxon>
        <taxon>Dryophthorinae</taxon>
        <taxon>Rhynchophorus</taxon>
    </lineage>
</organism>
<dbReference type="EMBL" id="JAACXV010000346">
    <property type="protein sequence ID" value="KAF7279666.1"/>
    <property type="molecule type" value="Genomic_DNA"/>
</dbReference>